<sequence>MDRSFGNSSDVSVALADLPADSGAGWANRDQESLYRRPAADPAPARRPPVADPLRDELEDNMADSGSWNAFAAPSAGRGQPAPEPEFGPAPPATSGRTAFGVSAGPISGNWRDGRPTSGAPAAPQSAPPDLPLPVRSQGRPTPAPDPDAGYPPLPADPRWDDGYPAQPSDQDRWMDEPPPVRSVRPASVLERSRGTHLARPTYEDDHIGDVLDGPGREIRPHRAPRHPAAPVPAAGMPAEPRRGRGVMVAGVALTAAVLFGGTVAGVAYFAGPDKNLTSVLELGVGKGGERTAVAPIEGRTAAAFELVSAVNRVTVRTEDLGDDLYRMTTAGDSGVLPKPVLEQDRVRLQLTGDGSGGTAEVEVVLNAKVMWTLRFSGAADEQIVNLRSGKVGGIDVAGGARRTAIQLPEAAGTVPLRVTGAVDELAMTSPAGNPVRVQVKGGAKTVAAGARTLRDVPPGSTVTPKGWATNDRYDVEADSRVTLLSIETAE</sequence>
<keyword evidence="2" id="KW-0472">Membrane</keyword>
<feature type="transmembrane region" description="Helical" evidence="2">
    <location>
        <begin position="247"/>
        <end position="271"/>
    </location>
</feature>
<proteinExistence type="predicted"/>
<gene>
    <name evidence="3" type="ORF">CLV70_121106</name>
</gene>
<reference evidence="3 4" key="1">
    <citation type="submission" date="2018-03" db="EMBL/GenBank/DDBJ databases">
        <title>Genomic Encyclopedia of Archaeal and Bacterial Type Strains, Phase II (KMG-II): from individual species to whole genera.</title>
        <authorList>
            <person name="Goeker M."/>
        </authorList>
    </citation>
    <scope>NUCLEOTIDE SEQUENCE [LARGE SCALE GENOMIC DNA]</scope>
    <source>
        <strain evidence="3 4">DSM 45348</strain>
    </source>
</reference>
<dbReference type="Proteomes" id="UP000239209">
    <property type="component" value="Unassembled WGS sequence"/>
</dbReference>
<dbReference type="EMBL" id="PVZG01000021">
    <property type="protein sequence ID" value="PRY21103.1"/>
    <property type="molecule type" value="Genomic_DNA"/>
</dbReference>
<keyword evidence="2" id="KW-0812">Transmembrane</keyword>
<evidence type="ECO:0000313" key="4">
    <source>
        <dbReference type="Proteomes" id="UP000239209"/>
    </source>
</evidence>
<evidence type="ECO:0000256" key="2">
    <source>
        <dbReference type="SAM" id="Phobius"/>
    </source>
</evidence>
<keyword evidence="4" id="KW-1185">Reference proteome</keyword>
<feature type="compositionally biased region" description="Pro residues" evidence="1">
    <location>
        <begin position="82"/>
        <end position="92"/>
    </location>
</feature>
<feature type="compositionally biased region" description="Low complexity" evidence="1">
    <location>
        <begin position="116"/>
        <end position="125"/>
    </location>
</feature>
<comment type="caution">
    <text evidence="3">The sequence shown here is derived from an EMBL/GenBank/DDBJ whole genome shotgun (WGS) entry which is preliminary data.</text>
</comment>
<feature type="region of interest" description="Disordered" evidence="1">
    <location>
        <begin position="16"/>
        <end position="196"/>
    </location>
</feature>
<protein>
    <submittedName>
        <fullName evidence="3">Uncharacterized protein</fullName>
    </submittedName>
</protein>
<dbReference type="AlphaFoldDB" id="A0A2T0RIT4"/>
<evidence type="ECO:0000256" key="1">
    <source>
        <dbReference type="SAM" id="MobiDB-lite"/>
    </source>
</evidence>
<name>A0A2T0RIT4_9ACTN</name>
<feature type="compositionally biased region" description="Pro residues" evidence="1">
    <location>
        <begin position="142"/>
        <end position="156"/>
    </location>
</feature>
<accession>A0A2T0RIT4</accession>
<feature type="compositionally biased region" description="Basic and acidic residues" evidence="1">
    <location>
        <begin position="29"/>
        <end position="39"/>
    </location>
</feature>
<keyword evidence="2" id="KW-1133">Transmembrane helix</keyword>
<evidence type="ECO:0000313" key="3">
    <source>
        <dbReference type="EMBL" id="PRY21103.1"/>
    </source>
</evidence>
<organism evidence="3 4">
    <name type="scientific">Pseudosporangium ferrugineum</name>
    <dbReference type="NCBI Taxonomy" id="439699"/>
    <lineage>
        <taxon>Bacteria</taxon>
        <taxon>Bacillati</taxon>
        <taxon>Actinomycetota</taxon>
        <taxon>Actinomycetes</taxon>
        <taxon>Micromonosporales</taxon>
        <taxon>Micromonosporaceae</taxon>
        <taxon>Pseudosporangium</taxon>
    </lineage>
</organism>